<proteinExistence type="predicted"/>
<feature type="compositionally biased region" description="Basic and acidic residues" evidence="2">
    <location>
        <begin position="19"/>
        <end position="34"/>
    </location>
</feature>
<feature type="region of interest" description="Disordered" evidence="2">
    <location>
        <begin position="78"/>
        <end position="377"/>
    </location>
</feature>
<reference evidence="3 4" key="1">
    <citation type="journal article" date="2019" name="Nat. Ecol. Evol.">
        <title>Megaphylogeny resolves global patterns of mushroom evolution.</title>
        <authorList>
            <person name="Varga T."/>
            <person name="Krizsan K."/>
            <person name="Foldi C."/>
            <person name="Dima B."/>
            <person name="Sanchez-Garcia M."/>
            <person name="Sanchez-Ramirez S."/>
            <person name="Szollosi G.J."/>
            <person name="Szarkandi J.G."/>
            <person name="Papp V."/>
            <person name="Albert L."/>
            <person name="Andreopoulos W."/>
            <person name="Angelini C."/>
            <person name="Antonin V."/>
            <person name="Barry K.W."/>
            <person name="Bougher N.L."/>
            <person name="Buchanan P."/>
            <person name="Buyck B."/>
            <person name="Bense V."/>
            <person name="Catcheside P."/>
            <person name="Chovatia M."/>
            <person name="Cooper J."/>
            <person name="Damon W."/>
            <person name="Desjardin D."/>
            <person name="Finy P."/>
            <person name="Geml J."/>
            <person name="Haridas S."/>
            <person name="Hughes K."/>
            <person name="Justo A."/>
            <person name="Karasinski D."/>
            <person name="Kautmanova I."/>
            <person name="Kiss B."/>
            <person name="Kocsube S."/>
            <person name="Kotiranta H."/>
            <person name="LaButti K.M."/>
            <person name="Lechner B.E."/>
            <person name="Liimatainen K."/>
            <person name="Lipzen A."/>
            <person name="Lukacs Z."/>
            <person name="Mihaltcheva S."/>
            <person name="Morgado L.N."/>
            <person name="Niskanen T."/>
            <person name="Noordeloos M.E."/>
            <person name="Ohm R.A."/>
            <person name="Ortiz-Santana B."/>
            <person name="Ovrebo C."/>
            <person name="Racz N."/>
            <person name="Riley R."/>
            <person name="Savchenko A."/>
            <person name="Shiryaev A."/>
            <person name="Soop K."/>
            <person name="Spirin V."/>
            <person name="Szebenyi C."/>
            <person name="Tomsovsky M."/>
            <person name="Tulloss R.E."/>
            <person name="Uehling J."/>
            <person name="Grigoriev I.V."/>
            <person name="Vagvolgyi C."/>
            <person name="Papp T."/>
            <person name="Martin F.M."/>
            <person name="Miettinen O."/>
            <person name="Hibbett D.S."/>
            <person name="Nagy L.G."/>
        </authorList>
    </citation>
    <scope>NUCLEOTIDE SEQUENCE [LARGE SCALE GENOMIC DNA]</scope>
    <source>
        <strain evidence="3 4">FP101781</strain>
    </source>
</reference>
<feature type="compositionally biased region" description="Basic and acidic residues" evidence="2">
    <location>
        <begin position="90"/>
        <end position="109"/>
    </location>
</feature>
<evidence type="ECO:0000256" key="2">
    <source>
        <dbReference type="SAM" id="MobiDB-lite"/>
    </source>
</evidence>
<feature type="compositionally biased region" description="Basic and acidic residues" evidence="2">
    <location>
        <begin position="337"/>
        <end position="346"/>
    </location>
</feature>
<sequence>MPEPPASGKGHAPHRGRYKEKFASMREKHDKATRSQEVYQKQLEIANAKIKKLAAENELLLDALVTSDKALLQKYFPEETTGQVIGHPAWFERERDRERERERMPEGPQHHPNPNPKSPSSPYACRSVQPPPHIVPSHASPYEENPRMPLDYRPPGGTRIGGSVSGSGQSHPHASSSRRGPSSHRPQSGLGPIDRDREGERYLEREGRDGIGRIGGERDAPLERQRPPREGPPEPPILTSTFAEPHPPMHAMPPPSVMFTKPPFHLVSPPPPQHPGYPPSHYSPGPPLPPPHQHPPHFDPQEMQMQLSPQLLPPNSPPVTLTPQGNGGSSFGRFHVVQRDRRREDDPPPPPPPPVNPNHTVDLGLNTFIPHGEGGRR</sequence>
<feature type="compositionally biased region" description="Pro residues" evidence="2">
    <location>
        <begin position="268"/>
        <end position="278"/>
    </location>
</feature>
<feature type="non-terminal residue" evidence="3">
    <location>
        <position position="377"/>
    </location>
</feature>
<evidence type="ECO:0000313" key="4">
    <source>
        <dbReference type="Proteomes" id="UP000298030"/>
    </source>
</evidence>
<evidence type="ECO:0000313" key="3">
    <source>
        <dbReference type="EMBL" id="TEB03992.1"/>
    </source>
</evidence>
<dbReference type="EMBL" id="QPFP01000677">
    <property type="protein sequence ID" value="TEB03992.1"/>
    <property type="molecule type" value="Genomic_DNA"/>
</dbReference>
<gene>
    <name evidence="3" type="ORF">FA13DRAFT_1750835</name>
</gene>
<name>A0A4Y7R5G7_COPMI</name>
<feature type="compositionally biased region" description="Low complexity" evidence="2">
    <location>
        <begin position="301"/>
        <end position="310"/>
    </location>
</feature>
<dbReference type="Proteomes" id="UP000298030">
    <property type="component" value="Unassembled WGS sequence"/>
</dbReference>
<feature type="compositionally biased region" description="Pro residues" evidence="2">
    <location>
        <begin position="284"/>
        <end position="293"/>
    </location>
</feature>
<feature type="coiled-coil region" evidence="1">
    <location>
        <begin position="36"/>
        <end position="63"/>
    </location>
</feature>
<evidence type="ECO:0000256" key="1">
    <source>
        <dbReference type="SAM" id="Coils"/>
    </source>
</evidence>
<feature type="region of interest" description="Disordered" evidence="2">
    <location>
        <begin position="1"/>
        <end position="35"/>
    </location>
</feature>
<accession>A0A4Y7R5G7</accession>
<protein>
    <submittedName>
        <fullName evidence="3">Uncharacterized protein</fullName>
    </submittedName>
</protein>
<dbReference type="AlphaFoldDB" id="A0A4Y7R5G7"/>
<feature type="compositionally biased region" description="Low complexity" evidence="2">
    <location>
        <begin position="170"/>
        <end position="188"/>
    </location>
</feature>
<comment type="caution">
    <text evidence="3">The sequence shown here is derived from an EMBL/GenBank/DDBJ whole genome shotgun (WGS) entry which is preliminary data.</text>
</comment>
<feature type="compositionally biased region" description="Pro residues" evidence="2">
    <location>
        <begin position="245"/>
        <end position="256"/>
    </location>
</feature>
<keyword evidence="4" id="KW-1185">Reference proteome</keyword>
<keyword evidence="1" id="KW-0175">Coiled coil</keyword>
<dbReference type="STRING" id="71717.A0A4Y7R5G7"/>
<feature type="compositionally biased region" description="Basic and acidic residues" evidence="2">
    <location>
        <begin position="193"/>
        <end position="232"/>
    </location>
</feature>
<organism evidence="3 4">
    <name type="scientific">Coprinellus micaceus</name>
    <name type="common">Glistening ink-cap mushroom</name>
    <name type="synonym">Coprinus micaceus</name>
    <dbReference type="NCBI Taxonomy" id="71717"/>
    <lineage>
        <taxon>Eukaryota</taxon>
        <taxon>Fungi</taxon>
        <taxon>Dikarya</taxon>
        <taxon>Basidiomycota</taxon>
        <taxon>Agaricomycotina</taxon>
        <taxon>Agaricomycetes</taxon>
        <taxon>Agaricomycetidae</taxon>
        <taxon>Agaricales</taxon>
        <taxon>Agaricineae</taxon>
        <taxon>Psathyrellaceae</taxon>
        <taxon>Coprinellus</taxon>
    </lineage>
</organism>